<keyword evidence="4" id="KW-0067">ATP-binding</keyword>
<evidence type="ECO:0000259" key="6">
    <source>
        <dbReference type="Pfam" id="PF00580"/>
    </source>
</evidence>
<accession>A0ABV2TML0</accession>
<protein>
    <recommendedName>
        <fullName evidence="5">DNA 3'-5' helicase II</fullName>
    </recommendedName>
</protein>
<proteinExistence type="predicted"/>
<dbReference type="SUPFAM" id="SSF52540">
    <property type="entry name" value="P-loop containing nucleoside triphosphate hydrolases"/>
    <property type="match status" value="1"/>
</dbReference>
<evidence type="ECO:0000256" key="4">
    <source>
        <dbReference type="ARBA" id="ARBA00022840"/>
    </source>
</evidence>
<evidence type="ECO:0000256" key="1">
    <source>
        <dbReference type="ARBA" id="ARBA00022741"/>
    </source>
</evidence>
<keyword evidence="8" id="KW-1185">Reference proteome</keyword>
<dbReference type="Pfam" id="PF00580">
    <property type="entry name" value="UvrD-helicase"/>
    <property type="match status" value="1"/>
</dbReference>
<comment type="caution">
    <text evidence="7">The sequence shown here is derived from an EMBL/GenBank/DDBJ whole genome shotgun (WGS) entry which is preliminary data.</text>
</comment>
<evidence type="ECO:0000256" key="5">
    <source>
        <dbReference type="ARBA" id="ARBA00034923"/>
    </source>
</evidence>
<dbReference type="Gene3D" id="3.40.50.300">
    <property type="entry name" value="P-loop containing nucleotide triphosphate hydrolases"/>
    <property type="match status" value="1"/>
</dbReference>
<reference evidence="7 8" key="1">
    <citation type="submission" date="2024-07" db="EMBL/GenBank/DDBJ databases">
        <title>Uliginosibacterium flavum JJ3220;KACC:17644.</title>
        <authorList>
            <person name="Kim M.K."/>
        </authorList>
    </citation>
    <scope>NUCLEOTIDE SEQUENCE [LARGE SCALE GENOMIC DNA]</scope>
    <source>
        <strain evidence="7 8">KACC:17644</strain>
    </source>
</reference>
<sequence length="491" mass="52739">MQSRASSRLRISSGGGRVPPPEIDIFQARLGSVTAPAGCGKTQLIADALSQHTDSKPVLVLTHTNAGVTALRSRLQRGSVPSSAYRLSTIDGLAMRLATKFPLRTGLDARILELHNPNTDYPAIRGAVQRLLQAGHINDPITSTYSRLLVDEYQDCNTAQHSIVCSIAQALPTCILGDPMQAIFGFRDPLVHWELEAQVAFPPIGALQTPWRWRLAGMDALGAWLLQARASLQAGQPVDLRSAPEGVQWVQLTRGMEVQQRLMAARTEAPNRDGRVLVIGDSMNVNGRNQLTMQTPGATSVEAVDLKDLANFARQFDLASPNALRLLAEFATSLMTGVGTANLLTRVETIRGGRARTPATPAETAAVAFMAAPSYTTSIDLLQSLADQRGARVYRPEVLHCCISALRAAGGDGGFIGAAIQARERNRHLSRPLGRRAVGSTLLLKGLEADVAVILEPERMTAQHLYVALTRGARRVVVCSSTPLLTPAAGR</sequence>
<gene>
    <name evidence="7" type="ORF">ABXR19_11315</name>
</gene>
<keyword evidence="3" id="KW-0347">Helicase</keyword>
<dbReference type="Proteomes" id="UP001549691">
    <property type="component" value="Unassembled WGS sequence"/>
</dbReference>
<dbReference type="PANTHER" id="PTHR11070:SF2">
    <property type="entry name" value="ATP-DEPENDENT DNA HELICASE SRS2"/>
    <property type="match status" value="1"/>
</dbReference>
<dbReference type="PANTHER" id="PTHR11070">
    <property type="entry name" value="UVRD / RECB / PCRA DNA HELICASE FAMILY MEMBER"/>
    <property type="match status" value="1"/>
</dbReference>
<keyword evidence="2" id="KW-0378">Hydrolase</keyword>
<evidence type="ECO:0000256" key="3">
    <source>
        <dbReference type="ARBA" id="ARBA00022806"/>
    </source>
</evidence>
<evidence type="ECO:0000313" key="7">
    <source>
        <dbReference type="EMBL" id="MET7014778.1"/>
    </source>
</evidence>
<name>A0ABV2TML0_9RHOO</name>
<organism evidence="7 8">
    <name type="scientific">Uliginosibacterium flavum</name>
    <dbReference type="NCBI Taxonomy" id="1396831"/>
    <lineage>
        <taxon>Bacteria</taxon>
        <taxon>Pseudomonadati</taxon>
        <taxon>Pseudomonadota</taxon>
        <taxon>Betaproteobacteria</taxon>
        <taxon>Rhodocyclales</taxon>
        <taxon>Zoogloeaceae</taxon>
        <taxon>Uliginosibacterium</taxon>
    </lineage>
</organism>
<dbReference type="EMBL" id="JBEWZI010000011">
    <property type="protein sequence ID" value="MET7014778.1"/>
    <property type="molecule type" value="Genomic_DNA"/>
</dbReference>
<keyword evidence="1" id="KW-0547">Nucleotide-binding</keyword>
<dbReference type="InterPro" id="IPR000212">
    <property type="entry name" value="DNA_helicase_UvrD/REP"/>
</dbReference>
<feature type="domain" description="UvrD-like helicase ATP-binding" evidence="6">
    <location>
        <begin position="120"/>
        <end position="192"/>
    </location>
</feature>
<dbReference type="InterPro" id="IPR027417">
    <property type="entry name" value="P-loop_NTPase"/>
</dbReference>
<evidence type="ECO:0000256" key="2">
    <source>
        <dbReference type="ARBA" id="ARBA00022801"/>
    </source>
</evidence>
<dbReference type="InterPro" id="IPR014016">
    <property type="entry name" value="UvrD-like_ATP-bd"/>
</dbReference>
<evidence type="ECO:0000313" key="8">
    <source>
        <dbReference type="Proteomes" id="UP001549691"/>
    </source>
</evidence>
<dbReference type="RefSeq" id="WP_354601240.1">
    <property type="nucleotide sequence ID" value="NZ_JBEWZI010000011.1"/>
</dbReference>